<dbReference type="AlphaFoldDB" id="A0ABD1R759"/>
<accession>A0ABD1R759</accession>
<reference evidence="3" key="1">
    <citation type="submission" date="2024-07" db="EMBL/GenBank/DDBJ databases">
        <title>Two chromosome-level genome assemblies of Korean endemic species Abeliophyllum distichum and Forsythia ovata (Oleaceae).</title>
        <authorList>
            <person name="Jang H."/>
        </authorList>
    </citation>
    <scope>NUCLEOTIDE SEQUENCE [LARGE SCALE GENOMIC DNA]</scope>
</reference>
<evidence type="ECO:0000256" key="1">
    <source>
        <dbReference type="SAM" id="MobiDB-lite"/>
    </source>
</evidence>
<proteinExistence type="predicted"/>
<feature type="region of interest" description="Disordered" evidence="1">
    <location>
        <begin position="156"/>
        <end position="179"/>
    </location>
</feature>
<organism evidence="2 3">
    <name type="scientific">Forsythia ovata</name>
    <dbReference type="NCBI Taxonomy" id="205694"/>
    <lineage>
        <taxon>Eukaryota</taxon>
        <taxon>Viridiplantae</taxon>
        <taxon>Streptophyta</taxon>
        <taxon>Embryophyta</taxon>
        <taxon>Tracheophyta</taxon>
        <taxon>Spermatophyta</taxon>
        <taxon>Magnoliopsida</taxon>
        <taxon>eudicotyledons</taxon>
        <taxon>Gunneridae</taxon>
        <taxon>Pentapetalae</taxon>
        <taxon>asterids</taxon>
        <taxon>lamiids</taxon>
        <taxon>Lamiales</taxon>
        <taxon>Oleaceae</taxon>
        <taxon>Forsythieae</taxon>
        <taxon>Forsythia</taxon>
    </lineage>
</organism>
<evidence type="ECO:0000313" key="3">
    <source>
        <dbReference type="Proteomes" id="UP001604277"/>
    </source>
</evidence>
<sequence>MQERRLPRMFSWNSRLTPESRDIAEVLDNPQLHVWCTLHASPEEREEEYVQLFVSGPRREDPILDAYLHEDGADGAAGDEESDDIFEQVREDDPYTIQLHKMSTRYVQVGQSSPAATHHAPLRRSRPCCEHENMLRQILEQIKKLTDQVDELKRKVDMSEERRQRSPHLHKNIWTTTEE</sequence>
<comment type="caution">
    <text evidence="2">The sequence shown here is derived from an EMBL/GenBank/DDBJ whole genome shotgun (WGS) entry which is preliminary data.</text>
</comment>
<dbReference type="EMBL" id="JBFOLJ010000013">
    <property type="protein sequence ID" value="KAL2484248.1"/>
    <property type="molecule type" value="Genomic_DNA"/>
</dbReference>
<dbReference type="Proteomes" id="UP001604277">
    <property type="component" value="Unassembled WGS sequence"/>
</dbReference>
<name>A0ABD1R759_9LAMI</name>
<keyword evidence="3" id="KW-1185">Reference proteome</keyword>
<gene>
    <name evidence="2" type="ORF">Fot_45692</name>
</gene>
<protein>
    <submittedName>
        <fullName evidence="2">Uncharacterized protein</fullName>
    </submittedName>
</protein>
<evidence type="ECO:0000313" key="2">
    <source>
        <dbReference type="EMBL" id="KAL2484248.1"/>
    </source>
</evidence>